<dbReference type="Proteomes" id="UP001160148">
    <property type="component" value="Unassembled WGS sequence"/>
</dbReference>
<dbReference type="GO" id="GO:0046983">
    <property type="term" value="F:protein dimerization activity"/>
    <property type="evidence" value="ECO:0007669"/>
    <property type="project" value="InterPro"/>
</dbReference>
<dbReference type="InterPro" id="IPR006580">
    <property type="entry name" value="Znf_TTF"/>
</dbReference>
<keyword evidence="3" id="KW-1185">Reference proteome</keyword>
<evidence type="ECO:0000259" key="1">
    <source>
        <dbReference type="SMART" id="SM00597"/>
    </source>
</evidence>
<dbReference type="InterPro" id="IPR008906">
    <property type="entry name" value="HATC_C_dom"/>
</dbReference>
<dbReference type="SMART" id="SM00597">
    <property type="entry name" value="ZnF_TTF"/>
    <property type="match status" value="1"/>
</dbReference>
<organism evidence="2 3">
    <name type="scientific">Macrosiphum euphorbiae</name>
    <name type="common">potato aphid</name>
    <dbReference type="NCBI Taxonomy" id="13131"/>
    <lineage>
        <taxon>Eukaryota</taxon>
        <taxon>Metazoa</taxon>
        <taxon>Ecdysozoa</taxon>
        <taxon>Arthropoda</taxon>
        <taxon>Hexapoda</taxon>
        <taxon>Insecta</taxon>
        <taxon>Pterygota</taxon>
        <taxon>Neoptera</taxon>
        <taxon>Paraneoptera</taxon>
        <taxon>Hemiptera</taxon>
        <taxon>Sternorrhyncha</taxon>
        <taxon>Aphidomorpha</taxon>
        <taxon>Aphidoidea</taxon>
        <taxon>Aphididae</taxon>
        <taxon>Macrosiphini</taxon>
        <taxon>Macrosiphum</taxon>
    </lineage>
</organism>
<dbReference type="SUPFAM" id="SSF53098">
    <property type="entry name" value="Ribonuclease H-like"/>
    <property type="match status" value="1"/>
</dbReference>
<feature type="domain" description="TTF-type" evidence="1">
    <location>
        <begin position="74"/>
        <end position="157"/>
    </location>
</feature>
<evidence type="ECO:0000313" key="2">
    <source>
        <dbReference type="EMBL" id="CAI6353154.1"/>
    </source>
</evidence>
<dbReference type="InterPro" id="IPR025398">
    <property type="entry name" value="DUF4371"/>
</dbReference>
<proteinExistence type="predicted"/>
<sequence>MFSIFNKLKNVNNSDSNITSNLEQQSEQDFDDSFTNTIQETEKIVSFPVDLGDLNTGPKQPVLQEYPLTRFGSQNRSFSSKYYSEYDWLEYSISKDLAFCFCCRHFGLGNNCQDTFTEKGFQNWRKINEKLKLHSTRKYHIVSKSKFEGYKSSKLQGSVVSQLSEGYKKLIQENRYYFSQLIEILLYLSGQGMAFRGHSEEENALNQGNFKEACKLFAKFDQTFSNKYNNCTTNYSSWLIQNQLLSTCAENVRENIILDVQTNGFFALMCDEARSFKGQQMSVCVRYTVGLETHERFLGFLEVSRGHNADFLATEILKFLDKSGLSHLNIIAQSHDGAAVMSGHLGGVQAKIKEKYPTAIFTHCMAHRLNLVVVDMCKYITSARSLFNALILASAVDNFFLMNFDESQPFINDFKGLFNIETESLKAEMMVAKNCLKQINKDFDLIHLKSIIEKIVYPNVYKLLQVALTLPISSATCERSFSALRKIKSWLRVSMGQDRLTDLSILYIEKDLTKLINVNKVIDSFAEKDRRINLV</sequence>
<dbReference type="InterPro" id="IPR012337">
    <property type="entry name" value="RNaseH-like_sf"/>
</dbReference>
<dbReference type="EMBL" id="CARXXK010000002">
    <property type="protein sequence ID" value="CAI6353154.1"/>
    <property type="molecule type" value="Genomic_DNA"/>
</dbReference>
<comment type="caution">
    <text evidence="2">The sequence shown here is derived from an EMBL/GenBank/DDBJ whole genome shotgun (WGS) entry which is preliminary data.</text>
</comment>
<dbReference type="PANTHER" id="PTHR45749">
    <property type="match status" value="1"/>
</dbReference>
<name>A0AAV0WBH1_9HEMI</name>
<protein>
    <recommendedName>
        <fullName evidence="1">TTF-type domain-containing protein</fullName>
    </recommendedName>
</protein>
<accession>A0AAV0WBH1</accession>
<dbReference type="Pfam" id="PF05699">
    <property type="entry name" value="Dimer_Tnp_hAT"/>
    <property type="match status" value="1"/>
</dbReference>
<reference evidence="2 3" key="1">
    <citation type="submission" date="2023-01" db="EMBL/GenBank/DDBJ databases">
        <authorList>
            <person name="Whitehead M."/>
        </authorList>
    </citation>
    <scope>NUCLEOTIDE SEQUENCE [LARGE SCALE GENOMIC DNA]</scope>
</reference>
<dbReference type="Pfam" id="PF14291">
    <property type="entry name" value="DUF4371"/>
    <property type="match status" value="1"/>
</dbReference>
<dbReference type="PANTHER" id="PTHR45749:SF37">
    <property type="entry name" value="OS05G0311600 PROTEIN"/>
    <property type="match status" value="1"/>
</dbReference>
<gene>
    <name evidence="2" type="ORF">MEUPH1_LOCUS9307</name>
</gene>
<dbReference type="AlphaFoldDB" id="A0AAV0WBH1"/>
<evidence type="ECO:0000313" key="3">
    <source>
        <dbReference type="Proteomes" id="UP001160148"/>
    </source>
</evidence>